<evidence type="ECO:0000256" key="2">
    <source>
        <dbReference type="SAM" id="Phobius"/>
    </source>
</evidence>
<evidence type="ECO:0000313" key="4">
    <source>
        <dbReference type="Proteomes" id="UP001556367"/>
    </source>
</evidence>
<protein>
    <submittedName>
        <fullName evidence="3">Uncharacterized protein</fullName>
    </submittedName>
</protein>
<dbReference type="Proteomes" id="UP001556367">
    <property type="component" value="Unassembled WGS sequence"/>
</dbReference>
<keyword evidence="4" id="KW-1185">Reference proteome</keyword>
<organism evidence="3 4">
    <name type="scientific">Hohenbuehelia grisea</name>
    <dbReference type="NCBI Taxonomy" id="104357"/>
    <lineage>
        <taxon>Eukaryota</taxon>
        <taxon>Fungi</taxon>
        <taxon>Dikarya</taxon>
        <taxon>Basidiomycota</taxon>
        <taxon>Agaricomycotina</taxon>
        <taxon>Agaricomycetes</taxon>
        <taxon>Agaricomycetidae</taxon>
        <taxon>Agaricales</taxon>
        <taxon>Pleurotineae</taxon>
        <taxon>Pleurotaceae</taxon>
        <taxon>Hohenbuehelia</taxon>
    </lineage>
</organism>
<sequence length="75" mass="7886">MASTGAPHTKYLGVAVVGAITLAAGSMFVAGKDVKKKEGQQSVYRDSPRGETDARLSSAEVAQRIKVPKPGNDER</sequence>
<keyword evidence="2" id="KW-1133">Transmembrane helix</keyword>
<feature type="region of interest" description="Disordered" evidence="1">
    <location>
        <begin position="35"/>
        <end position="75"/>
    </location>
</feature>
<keyword evidence="2" id="KW-0472">Membrane</keyword>
<accession>A0ABR3JVI3</accession>
<evidence type="ECO:0000313" key="3">
    <source>
        <dbReference type="EMBL" id="KAL0959914.1"/>
    </source>
</evidence>
<proteinExistence type="predicted"/>
<name>A0ABR3JVI3_9AGAR</name>
<reference evidence="4" key="1">
    <citation type="submission" date="2024-06" db="EMBL/GenBank/DDBJ databases">
        <title>Multi-omics analyses provide insights into the biosynthesis of the anticancer antibiotic pleurotin in Hohenbuehelia grisea.</title>
        <authorList>
            <person name="Weaver J.A."/>
            <person name="Alberti F."/>
        </authorList>
    </citation>
    <scope>NUCLEOTIDE SEQUENCE [LARGE SCALE GENOMIC DNA]</scope>
    <source>
        <strain evidence="4">T-177</strain>
    </source>
</reference>
<comment type="caution">
    <text evidence="3">The sequence shown here is derived from an EMBL/GenBank/DDBJ whole genome shotgun (WGS) entry which is preliminary data.</text>
</comment>
<evidence type="ECO:0000256" key="1">
    <source>
        <dbReference type="SAM" id="MobiDB-lite"/>
    </source>
</evidence>
<feature type="transmembrane region" description="Helical" evidence="2">
    <location>
        <begin position="12"/>
        <end position="31"/>
    </location>
</feature>
<gene>
    <name evidence="3" type="ORF">HGRIS_011579</name>
</gene>
<dbReference type="EMBL" id="JASNQZ010000002">
    <property type="protein sequence ID" value="KAL0959914.1"/>
    <property type="molecule type" value="Genomic_DNA"/>
</dbReference>
<keyword evidence="2" id="KW-0812">Transmembrane</keyword>